<reference evidence="2 3" key="1">
    <citation type="submission" date="2022-05" db="EMBL/GenBank/DDBJ databases">
        <authorList>
            <person name="Park J.-S."/>
        </authorList>
    </citation>
    <scope>NUCLEOTIDE SEQUENCE [LARGE SCALE GENOMIC DNA]</scope>
    <source>
        <strain evidence="2 3">2012CJ34-2</strain>
    </source>
</reference>
<gene>
    <name evidence="2" type="ORF">M3P05_00100</name>
</gene>
<comment type="caution">
    <text evidence="2">The sequence shown here is derived from an EMBL/GenBank/DDBJ whole genome shotgun (WGS) entry which is preliminary data.</text>
</comment>
<feature type="signal peptide" evidence="1">
    <location>
        <begin position="1"/>
        <end position="24"/>
    </location>
</feature>
<proteinExistence type="predicted"/>
<evidence type="ECO:0000313" key="3">
    <source>
        <dbReference type="Proteomes" id="UP001203338"/>
    </source>
</evidence>
<protein>
    <submittedName>
        <fullName evidence="2">Uncharacterized protein</fullName>
    </submittedName>
</protein>
<organism evidence="2 3">
    <name type="scientific">Parendozoicomonas callyspongiae</name>
    <dbReference type="NCBI Taxonomy" id="2942213"/>
    <lineage>
        <taxon>Bacteria</taxon>
        <taxon>Pseudomonadati</taxon>
        <taxon>Pseudomonadota</taxon>
        <taxon>Gammaproteobacteria</taxon>
        <taxon>Oceanospirillales</taxon>
        <taxon>Endozoicomonadaceae</taxon>
        <taxon>Parendozoicomonas</taxon>
    </lineage>
</organism>
<accession>A0ABT0PAG7</accession>
<evidence type="ECO:0000313" key="2">
    <source>
        <dbReference type="EMBL" id="MCL6268349.1"/>
    </source>
</evidence>
<keyword evidence="3" id="KW-1185">Reference proteome</keyword>
<name>A0ABT0PAG7_9GAMM</name>
<dbReference type="EMBL" id="JAMFLX010000001">
    <property type="protein sequence ID" value="MCL6268349.1"/>
    <property type="molecule type" value="Genomic_DNA"/>
</dbReference>
<keyword evidence="1" id="KW-0732">Signal</keyword>
<dbReference type="Proteomes" id="UP001203338">
    <property type="component" value="Unassembled WGS sequence"/>
</dbReference>
<sequence length="115" mass="12108">MFRKHIKSFTTGFVALVLAGSVSASPIAPDASGMQRVIHKGGSVITGNYIAPVNDKVEGSVSVYNLFSLETESCGILDFQAGMIGVICTNCQQNTAVLKGCTIPRTNIGWKLSNG</sequence>
<evidence type="ECO:0000256" key="1">
    <source>
        <dbReference type="SAM" id="SignalP"/>
    </source>
</evidence>
<dbReference type="RefSeq" id="WP_249697180.1">
    <property type="nucleotide sequence ID" value="NZ_JAMFLX010000001.1"/>
</dbReference>
<feature type="chain" id="PRO_5046505947" evidence="1">
    <location>
        <begin position="25"/>
        <end position="115"/>
    </location>
</feature>